<keyword evidence="3" id="KW-1133">Transmembrane helix</keyword>
<dbReference type="STRING" id="5627.A0A1C7M5F6"/>
<evidence type="ECO:0000256" key="1">
    <source>
        <dbReference type="ARBA" id="ARBA00004370"/>
    </source>
</evidence>
<protein>
    <submittedName>
        <fullName evidence="5">Mitochondrial substrate carrier family protein N</fullName>
    </submittedName>
</protein>
<evidence type="ECO:0000313" key="5">
    <source>
        <dbReference type="EMBL" id="OBZ71747.1"/>
    </source>
</evidence>
<accession>A0A1C7M5F6</accession>
<dbReference type="GO" id="GO:0016020">
    <property type="term" value="C:membrane"/>
    <property type="evidence" value="ECO:0007669"/>
    <property type="project" value="UniProtKB-SubCell"/>
</dbReference>
<comment type="caution">
    <text evidence="5">The sequence shown here is derived from an EMBL/GenBank/DDBJ whole genome shotgun (WGS) entry which is preliminary data.</text>
</comment>
<keyword evidence="6" id="KW-1185">Reference proteome</keyword>
<dbReference type="OrthoDB" id="427452at2759"/>
<dbReference type="Proteomes" id="UP000092993">
    <property type="component" value="Unassembled WGS sequence"/>
</dbReference>
<organism evidence="5 6">
    <name type="scientific">Grifola frondosa</name>
    <name type="common">Maitake</name>
    <name type="synonym">Polyporus frondosus</name>
    <dbReference type="NCBI Taxonomy" id="5627"/>
    <lineage>
        <taxon>Eukaryota</taxon>
        <taxon>Fungi</taxon>
        <taxon>Dikarya</taxon>
        <taxon>Basidiomycota</taxon>
        <taxon>Agaricomycotina</taxon>
        <taxon>Agaricomycetes</taxon>
        <taxon>Polyporales</taxon>
        <taxon>Grifolaceae</taxon>
        <taxon>Grifola</taxon>
    </lineage>
</organism>
<comment type="subcellular location">
    <subcellularLocation>
        <location evidence="1">Membrane</location>
    </subcellularLocation>
</comment>
<dbReference type="InterPro" id="IPR023395">
    <property type="entry name" value="MCP_dom_sf"/>
</dbReference>
<evidence type="ECO:0000313" key="6">
    <source>
        <dbReference type="Proteomes" id="UP000092993"/>
    </source>
</evidence>
<gene>
    <name evidence="5" type="primary">mcfN</name>
    <name evidence="5" type="ORF">A0H81_08759</name>
</gene>
<dbReference type="SUPFAM" id="SSF103506">
    <property type="entry name" value="Mitochondrial carrier"/>
    <property type="match status" value="1"/>
</dbReference>
<name>A0A1C7M5F6_GRIFR</name>
<reference evidence="5 6" key="1">
    <citation type="submission" date="2016-03" db="EMBL/GenBank/DDBJ databases">
        <title>Whole genome sequencing of Grifola frondosa 9006-11.</title>
        <authorList>
            <person name="Min B."/>
            <person name="Park H."/>
            <person name="Kim J.-G."/>
            <person name="Cho H."/>
            <person name="Oh Y.-L."/>
            <person name="Kong W.-S."/>
            <person name="Choi I.-G."/>
        </authorList>
    </citation>
    <scope>NUCLEOTIDE SEQUENCE [LARGE SCALE GENOMIC DNA]</scope>
    <source>
        <strain evidence="5 6">9006-11</strain>
    </source>
</reference>
<dbReference type="EMBL" id="LUGG01000011">
    <property type="protein sequence ID" value="OBZ71747.1"/>
    <property type="molecule type" value="Genomic_DNA"/>
</dbReference>
<sequence>MVTYTLVNVLPVAQKKEHTRVSGVSTIPEHNETSCRSGTMCPGCSWALHASRTKRACADYMRRGSFPSSASASLLALPGGWLADAGARRQIPYAIGQFTVNEFCHGLAFRSMSEETHRTLTPGAKFGISLGSGIVAGFATAILSHRRDSFTYPCHAQPADTPLLQINKGHGPQGSMAYRLRVLAQQAGVRGLFAGLAHG</sequence>
<evidence type="ECO:0000256" key="4">
    <source>
        <dbReference type="ARBA" id="ARBA00023136"/>
    </source>
</evidence>
<evidence type="ECO:0000256" key="2">
    <source>
        <dbReference type="ARBA" id="ARBA00022692"/>
    </source>
</evidence>
<evidence type="ECO:0000256" key="3">
    <source>
        <dbReference type="ARBA" id="ARBA00022989"/>
    </source>
</evidence>
<keyword evidence="2" id="KW-0812">Transmembrane</keyword>
<dbReference type="AlphaFoldDB" id="A0A1C7M5F6"/>
<proteinExistence type="predicted"/>
<keyword evidence="4" id="KW-0472">Membrane</keyword>